<proteinExistence type="predicted"/>
<organism evidence="2 3">
    <name type="scientific">Subtercola boreus</name>
    <dbReference type="NCBI Taxonomy" id="120213"/>
    <lineage>
        <taxon>Bacteria</taxon>
        <taxon>Bacillati</taxon>
        <taxon>Actinomycetota</taxon>
        <taxon>Actinomycetes</taxon>
        <taxon>Micrococcales</taxon>
        <taxon>Microbacteriaceae</taxon>
        <taxon>Subtercola</taxon>
    </lineage>
</organism>
<evidence type="ECO:0000313" key="3">
    <source>
        <dbReference type="Proteomes" id="UP000256486"/>
    </source>
</evidence>
<protein>
    <recommendedName>
        <fullName evidence="1">Bacterial SCP orthologue domain-containing protein</fullName>
    </recommendedName>
</protein>
<gene>
    <name evidence="2" type="ORF">B7R54_16250</name>
</gene>
<accession>A0A3E0VPA2</accession>
<keyword evidence="3" id="KW-1185">Reference proteome</keyword>
<dbReference type="Proteomes" id="UP000256486">
    <property type="component" value="Unassembled WGS sequence"/>
</dbReference>
<dbReference type="InterPro" id="IPR041629">
    <property type="entry name" value="SCP_3"/>
</dbReference>
<dbReference type="Pfam" id="PF17844">
    <property type="entry name" value="SCP_3"/>
    <property type="match status" value="1"/>
</dbReference>
<evidence type="ECO:0000259" key="1">
    <source>
        <dbReference type="Pfam" id="PF17844"/>
    </source>
</evidence>
<name>A0A3E0VPA2_9MICO</name>
<reference evidence="2 3" key="1">
    <citation type="submission" date="2017-04" db="EMBL/GenBank/DDBJ databases">
        <title>Comparative genome analysis of Subtercola boreus.</title>
        <authorList>
            <person name="Cho Y.-J."/>
            <person name="Cho A."/>
            <person name="Kim O.-S."/>
            <person name="Lee J.-I."/>
        </authorList>
    </citation>
    <scope>NUCLEOTIDE SEQUENCE [LARGE SCALE GENOMIC DNA]</scope>
    <source>
        <strain evidence="2 3">K300</strain>
    </source>
</reference>
<feature type="domain" description="Bacterial SCP orthologue" evidence="1">
    <location>
        <begin position="27"/>
        <end position="118"/>
    </location>
</feature>
<dbReference type="Gene3D" id="3.30.1050.40">
    <property type="match status" value="1"/>
</dbReference>
<dbReference type="EMBL" id="NBWZ01000001">
    <property type="protein sequence ID" value="RFA11340.1"/>
    <property type="molecule type" value="Genomic_DNA"/>
</dbReference>
<dbReference type="AlphaFoldDB" id="A0A3E0VPA2"/>
<sequence length="121" mass="12493">MVDTGDRNGAGGPAAADQAALAALLPRPVLAMAVRYSLQVLAERAKGNTVEVRVPPFGAIQCIEGPGHTRGTPPNVVEMDALTWVALATGDLAWESGIESGSIHASGQRADLRGYVPVAHL</sequence>
<evidence type="ECO:0000313" key="2">
    <source>
        <dbReference type="EMBL" id="RFA11340.1"/>
    </source>
</evidence>
<dbReference type="OrthoDB" id="8481083at2"/>
<comment type="caution">
    <text evidence="2">The sequence shown here is derived from an EMBL/GenBank/DDBJ whole genome shotgun (WGS) entry which is preliminary data.</text>
</comment>